<dbReference type="RefSeq" id="WP_013452471.1">
    <property type="nucleotide sequence ID" value="NC_014759.1"/>
</dbReference>
<keyword evidence="2" id="KW-0328">Glycosyltransferase</keyword>
<accession>E4TM29</accession>
<keyword evidence="4" id="KW-0472">Membrane</keyword>
<dbReference type="GO" id="GO:0016757">
    <property type="term" value="F:glycosyltransferase activity"/>
    <property type="evidence" value="ECO:0007669"/>
    <property type="project" value="UniProtKB-KW"/>
</dbReference>
<organism evidence="6 7">
    <name type="scientific">Marivirga tractuosa (strain ATCC 23168 / DSM 4126 / NBRC 15989 / NCIMB 1408 / VKM B-1430 / H-43)</name>
    <name type="common">Microscilla tractuosa</name>
    <name type="synonym">Flexibacter tractuosus</name>
    <dbReference type="NCBI Taxonomy" id="643867"/>
    <lineage>
        <taxon>Bacteria</taxon>
        <taxon>Pseudomonadati</taxon>
        <taxon>Bacteroidota</taxon>
        <taxon>Cytophagia</taxon>
        <taxon>Cytophagales</taxon>
        <taxon>Marivirgaceae</taxon>
        <taxon>Marivirga</taxon>
    </lineage>
</organism>
<dbReference type="Gene3D" id="3.90.550.10">
    <property type="entry name" value="Spore Coat Polysaccharide Biosynthesis Protein SpsA, Chain A"/>
    <property type="match status" value="1"/>
</dbReference>
<dbReference type="InterPro" id="IPR029044">
    <property type="entry name" value="Nucleotide-diphossugar_trans"/>
</dbReference>
<dbReference type="Pfam" id="PF00535">
    <property type="entry name" value="Glycos_transf_2"/>
    <property type="match status" value="1"/>
</dbReference>
<evidence type="ECO:0000256" key="2">
    <source>
        <dbReference type="ARBA" id="ARBA00022676"/>
    </source>
</evidence>
<feature type="transmembrane region" description="Helical" evidence="4">
    <location>
        <begin position="286"/>
        <end position="307"/>
    </location>
</feature>
<evidence type="ECO:0000256" key="4">
    <source>
        <dbReference type="SAM" id="Phobius"/>
    </source>
</evidence>
<sequence>MDQIHLISLIFIFIFLIQAYFYFKYFFPFAFKKNKTSLGNQNKEAVSVIICAHNELKNLKQNLHLFLNQEYEGYEVVVINDRSNDGSKEWLGKQEKFNPHLKTIHISKTQDDYNPKKYALTKGIAAAKNDIILLSDADCQPVSSRWVDRMSQSFNKSISIVLGVSLYKKEKGFLNQFIRFETVQTALLYLSFAFKKEAYMGVGRNLAYRKSFFVANGGFKDLSSIMGGDDDLWVNRHAKKENTAICTHHESLTFSIPKRKWSSFFIQKKRHLSVGKYYKFKDKIKLGLFHSSQSLLWILFILGLMLGSPTDCLILSFFILMHIVGQYVVFYKLSINFGIKFTHYKLPVLEILFIFYYWIWGFYASLTKHLKWK</sequence>
<evidence type="ECO:0000313" key="7">
    <source>
        <dbReference type="Proteomes" id="UP000008720"/>
    </source>
</evidence>
<name>E4TM29_MARTH</name>
<dbReference type="CAZy" id="GT2">
    <property type="family name" value="Glycosyltransferase Family 2"/>
</dbReference>
<evidence type="ECO:0000256" key="1">
    <source>
        <dbReference type="ARBA" id="ARBA00006739"/>
    </source>
</evidence>
<feature type="domain" description="Glycosyltransferase 2-like" evidence="5">
    <location>
        <begin position="47"/>
        <end position="211"/>
    </location>
</feature>
<feature type="transmembrane region" description="Helical" evidence="4">
    <location>
        <begin position="313"/>
        <end position="334"/>
    </location>
</feature>
<comment type="similarity">
    <text evidence="1">Belongs to the glycosyltransferase 2 family.</text>
</comment>
<dbReference type="SUPFAM" id="SSF53448">
    <property type="entry name" value="Nucleotide-diphospho-sugar transferases"/>
    <property type="match status" value="1"/>
</dbReference>
<dbReference type="PANTHER" id="PTHR43630:SF1">
    <property type="entry name" value="POLY-BETA-1,6-N-ACETYL-D-GLUCOSAMINE SYNTHASE"/>
    <property type="match status" value="1"/>
</dbReference>
<keyword evidence="4" id="KW-0812">Transmembrane</keyword>
<gene>
    <name evidence="6" type="ordered locus">Ftrac_0311</name>
</gene>
<dbReference type="OrthoDB" id="9800276at2"/>
<dbReference type="PANTHER" id="PTHR43630">
    <property type="entry name" value="POLY-BETA-1,6-N-ACETYL-D-GLUCOSAMINE SYNTHASE"/>
    <property type="match status" value="1"/>
</dbReference>
<dbReference type="HOGENOM" id="CLU_055604_0_0_10"/>
<dbReference type="EMBL" id="CP002349">
    <property type="protein sequence ID" value="ADR20320.1"/>
    <property type="molecule type" value="Genomic_DNA"/>
</dbReference>
<feature type="transmembrane region" description="Helical" evidence="4">
    <location>
        <begin position="346"/>
        <end position="366"/>
    </location>
</feature>
<dbReference type="eggNOG" id="COG1215">
    <property type="taxonomic scope" value="Bacteria"/>
</dbReference>
<proteinExistence type="inferred from homology"/>
<evidence type="ECO:0000256" key="3">
    <source>
        <dbReference type="ARBA" id="ARBA00022679"/>
    </source>
</evidence>
<keyword evidence="4" id="KW-1133">Transmembrane helix</keyword>
<feature type="transmembrane region" description="Helical" evidence="4">
    <location>
        <begin position="6"/>
        <end position="27"/>
    </location>
</feature>
<dbReference type="KEGG" id="mtt:Ftrac_0311"/>
<dbReference type="Proteomes" id="UP000008720">
    <property type="component" value="Chromosome"/>
</dbReference>
<keyword evidence="3 6" id="KW-0808">Transferase</keyword>
<evidence type="ECO:0000259" key="5">
    <source>
        <dbReference type="Pfam" id="PF00535"/>
    </source>
</evidence>
<dbReference type="InterPro" id="IPR001173">
    <property type="entry name" value="Glyco_trans_2-like"/>
</dbReference>
<dbReference type="AlphaFoldDB" id="E4TM29"/>
<reference evidence="6 7" key="1">
    <citation type="journal article" date="2011" name="Stand. Genomic Sci.">
        <title>Complete genome sequence of Marivirga tractuosa type strain (H-43).</title>
        <authorList>
            <person name="Pagani I."/>
            <person name="Chertkov O."/>
            <person name="Lapidus A."/>
            <person name="Lucas S."/>
            <person name="Del Rio T.G."/>
            <person name="Tice H."/>
            <person name="Copeland A."/>
            <person name="Cheng J.F."/>
            <person name="Nolan M."/>
            <person name="Saunders E."/>
            <person name="Pitluck S."/>
            <person name="Held B."/>
            <person name="Goodwin L."/>
            <person name="Liolios K."/>
            <person name="Ovchinikova G."/>
            <person name="Ivanova N."/>
            <person name="Mavromatis K."/>
            <person name="Pati A."/>
            <person name="Chen A."/>
            <person name="Palaniappan K."/>
            <person name="Land M."/>
            <person name="Hauser L."/>
            <person name="Jeffries C.D."/>
            <person name="Detter J.C."/>
            <person name="Han C."/>
            <person name="Tapia R."/>
            <person name="Ngatchou-Djao O.D."/>
            <person name="Rohde M."/>
            <person name="Goker M."/>
            <person name="Spring S."/>
            <person name="Sikorski J."/>
            <person name="Woyke T."/>
            <person name="Bristow J."/>
            <person name="Eisen J.A."/>
            <person name="Markowitz V."/>
            <person name="Hugenholtz P."/>
            <person name="Klenk H.P."/>
            <person name="Kyrpides N.C."/>
        </authorList>
    </citation>
    <scope>NUCLEOTIDE SEQUENCE [LARGE SCALE GENOMIC DNA]</scope>
    <source>
        <strain evidence="7">ATCC 23168 / DSM 4126 / NBRC 15989 / NCIMB 1408 / VKM B-1430 / H-43</strain>
    </source>
</reference>
<evidence type="ECO:0000313" key="6">
    <source>
        <dbReference type="EMBL" id="ADR20320.1"/>
    </source>
</evidence>
<dbReference type="STRING" id="643867.Ftrac_0311"/>
<keyword evidence="7" id="KW-1185">Reference proteome</keyword>
<protein>
    <submittedName>
        <fullName evidence="6">Glycosyl transferase family 2</fullName>
    </submittedName>
</protein>